<evidence type="ECO:0000313" key="3">
    <source>
        <dbReference type="Proteomes" id="UP000635665"/>
    </source>
</evidence>
<dbReference type="InterPro" id="IPR016624">
    <property type="entry name" value="UCP014753"/>
</dbReference>
<dbReference type="Pfam" id="PF10022">
    <property type="entry name" value="DUF2264"/>
    <property type="match status" value="1"/>
</dbReference>
<dbReference type="Proteomes" id="UP000635665">
    <property type="component" value="Unassembled WGS sequence"/>
</dbReference>
<accession>A0ABS0TKT9</accession>
<organism evidence="2 3">
    <name type="scientific">Salegentibacter maritimus</name>
    <dbReference type="NCBI Taxonomy" id="2794347"/>
    <lineage>
        <taxon>Bacteria</taxon>
        <taxon>Pseudomonadati</taxon>
        <taxon>Bacteroidota</taxon>
        <taxon>Flavobacteriia</taxon>
        <taxon>Flavobacteriales</taxon>
        <taxon>Flavobacteriaceae</taxon>
        <taxon>Salegentibacter</taxon>
    </lineage>
</organism>
<dbReference type="InterPro" id="IPR049349">
    <property type="entry name" value="DUF2264_N"/>
</dbReference>
<evidence type="ECO:0000313" key="2">
    <source>
        <dbReference type="EMBL" id="MBI6121257.1"/>
    </source>
</evidence>
<sequence>MALSALDPFRIAAANQKQAGLESFGSNDREVWVNTLYKMAHPIFSNLAKSTLRKNMPVEKSPSYDSRKDVTYLEAVGRCMAGVAPWLALPDDDSEEGKLRKALRENVIKGISNAVDPANPDYLNFRKEYQPIVDAAYLAHGFIRARNTLWDPLDDVTKQRLITEFKALRTRKPFESNWLLFTAITEAFLLSIGEDWNKKAVDHALVKFDEWYVGDGWYSDGKTFAFDYYNSYVIHPMLVDTLKILAQHDKRMRGKYELALKRMVRYSWQLERVISPEGTFPPIGRSITYRTGAMQALAQVALEEKLPEDINPAQVRCALTQVTKNLLSESVFDDNNWLVLGFTGHHPEIADYYTSTGSLYMASLSFLPLGLPKESVFWSGAKEEWTSKKAWNKAAFKKDYHVKY</sequence>
<keyword evidence="3" id="KW-1185">Reference proteome</keyword>
<reference evidence="2 3" key="1">
    <citation type="submission" date="2020-12" db="EMBL/GenBank/DDBJ databases">
        <title>Salegentibacter orientalis sp. nov., isolated from costal sediment.</title>
        <authorList>
            <person name="Lian F.-B."/>
        </authorList>
    </citation>
    <scope>NUCLEOTIDE SEQUENCE [LARGE SCALE GENOMIC DNA]</scope>
    <source>
        <strain evidence="2 3">F60176</strain>
    </source>
</reference>
<comment type="caution">
    <text evidence="2">The sequence shown here is derived from an EMBL/GenBank/DDBJ whole genome shotgun (WGS) entry which is preliminary data.</text>
</comment>
<feature type="domain" description="DUF2264" evidence="1">
    <location>
        <begin position="28"/>
        <end position="385"/>
    </location>
</feature>
<evidence type="ECO:0000259" key="1">
    <source>
        <dbReference type="Pfam" id="PF10022"/>
    </source>
</evidence>
<dbReference type="PANTHER" id="PTHR35339:SF3">
    <property type="entry name" value="DUF2264 DOMAIN-CONTAINING PROTEIN"/>
    <property type="match status" value="1"/>
</dbReference>
<proteinExistence type="predicted"/>
<gene>
    <name evidence="2" type="ORF">I6U50_14620</name>
</gene>
<name>A0ABS0TKT9_9FLAO</name>
<dbReference type="PIRSF" id="PIRSF014753">
    <property type="entry name" value="UCP014753"/>
    <property type="match status" value="1"/>
</dbReference>
<protein>
    <submittedName>
        <fullName evidence="2">DUF2264 domain-containing protein</fullName>
    </submittedName>
</protein>
<dbReference type="EMBL" id="JAEHNY010000015">
    <property type="protein sequence ID" value="MBI6121257.1"/>
    <property type="molecule type" value="Genomic_DNA"/>
</dbReference>
<dbReference type="PANTHER" id="PTHR35339">
    <property type="entry name" value="LINALOOL DEHYDRATASE_ISOMERASE DOMAIN-CONTAINING PROTEIN"/>
    <property type="match status" value="1"/>
</dbReference>